<dbReference type="Proteomes" id="UP000250235">
    <property type="component" value="Unassembled WGS sequence"/>
</dbReference>
<dbReference type="EMBL" id="KV013472">
    <property type="protein sequence ID" value="KZV23518.1"/>
    <property type="molecule type" value="Genomic_DNA"/>
</dbReference>
<gene>
    <name evidence="1" type="ORF">F511_35083</name>
</gene>
<keyword evidence="2" id="KW-1185">Reference proteome</keyword>
<dbReference type="AlphaFoldDB" id="A0A2Z7APW8"/>
<sequence length="254" mass="29593">MGISTRQNDVLKVVHPGRHVEYFREPITAGEIMSRYPRHCLARPDFFEFPWVVVHPESVLVPGKVFYLVPYRTIYKLLNAKMEYQQEPNDLYSKHNRYSESDQHQYLIPYTKQKSPTKALAGNTPKHHYQHRIGKTQSHNTLKDQELYVYMPEQDPDAAKSSYRLSFYKSWNKMRSNLNQPLENDYHLNYGLFSPFDGGKSGIDEIRSKHWLVTSPEHAETLKPCLKMSDSARKKLKFKVSFASPVVDPGSRGD</sequence>
<name>A0A2Z7APW8_9LAMI</name>
<dbReference type="Pfam" id="PF14009">
    <property type="entry name" value="PADRE"/>
    <property type="match status" value="1"/>
</dbReference>
<evidence type="ECO:0000313" key="2">
    <source>
        <dbReference type="Proteomes" id="UP000250235"/>
    </source>
</evidence>
<proteinExistence type="predicted"/>
<organism evidence="1 2">
    <name type="scientific">Dorcoceras hygrometricum</name>
    <dbReference type="NCBI Taxonomy" id="472368"/>
    <lineage>
        <taxon>Eukaryota</taxon>
        <taxon>Viridiplantae</taxon>
        <taxon>Streptophyta</taxon>
        <taxon>Embryophyta</taxon>
        <taxon>Tracheophyta</taxon>
        <taxon>Spermatophyta</taxon>
        <taxon>Magnoliopsida</taxon>
        <taxon>eudicotyledons</taxon>
        <taxon>Gunneridae</taxon>
        <taxon>Pentapetalae</taxon>
        <taxon>asterids</taxon>
        <taxon>lamiids</taxon>
        <taxon>Lamiales</taxon>
        <taxon>Gesneriaceae</taxon>
        <taxon>Didymocarpoideae</taxon>
        <taxon>Trichosporeae</taxon>
        <taxon>Loxocarpinae</taxon>
        <taxon>Dorcoceras</taxon>
    </lineage>
</organism>
<evidence type="ECO:0000313" key="1">
    <source>
        <dbReference type="EMBL" id="KZV23518.1"/>
    </source>
</evidence>
<dbReference type="OrthoDB" id="839271at2759"/>
<reference evidence="1 2" key="1">
    <citation type="journal article" date="2015" name="Proc. Natl. Acad. Sci. U.S.A.">
        <title>The resurrection genome of Boea hygrometrica: A blueprint for survival of dehydration.</title>
        <authorList>
            <person name="Xiao L."/>
            <person name="Yang G."/>
            <person name="Zhang L."/>
            <person name="Yang X."/>
            <person name="Zhao S."/>
            <person name="Ji Z."/>
            <person name="Zhou Q."/>
            <person name="Hu M."/>
            <person name="Wang Y."/>
            <person name="Chen M."/>
            <person name="Xu Y."/>
            <person name="Jin H."/>
            <person name="Xiao X."/>
            <person name="Hu G."/>
            <person name="Bao F."/>
            <person name="Hu Y."/>
            <person name="Wan P."/>
            <person name="Li L."/>
            <person name="Deng X."/>
            <person name="Kuang T."/>
            <person name="Xiang C."/>
            <person name="Zhu J.K."/>
            <person name="Oliver M.J."/>
            <person name="He Y."/>
        </authorList>
    </citation>
    <scope>NUCLEOTIDE SEQUENCE [LARGE SCALE GENOMIC DNA]</scope>
    <source>
        <strain evidence="2">cv. XS01</strain>
    </source>
</reference>
<protein>
    <submittedName>
        <fullName evidence="1">Uncharacterized protein</fullName>
    </submittedName>
</protein>
<accession>A0A2Z7APW8</accession>
<dbReference type="InterPro" id="IPR025322">
    <property type="entry name" value="PADRE_dom"/>
</dbReference>
<dbReference type="PANTHER" id="PTHR33052">
    <property type="entry name" value="DUF4228 DOMAIN PROTEIN-RELATED"/>
    <property type="match status" value="1"/>
</dbReference>